<name>A0A1X7K2H1_9SPHI</name>
<keyword evidence="2" id="KW-1185">Reference proteome</keyword>
<dbReference type="GO" id="GO:2001070">
    <property type="term" value="F:starch binding"/>
    <property type="evidence" value="ECO:0007669"/>
    <property type="project" value="InterPro"/>
</dbReference>
<protein>
    <recommendedName>
        <fullName evidence="3">SusE outer membrane protein</fullName>
    </recommendedName>
</protein>
<dbReference type="GO" id="GO:0019867">
    <property type="term" value="C:outer membrane"/>
    <property type="evidence" value="ECO:0007669"/>
    <property type="project" value="InterPro"/>
</dbReference>
<evidence type="ECO:0008006" key="3">
    <source>
        <dbReference type="Google" id="ProtNLM"/>
    </source>
</evidence>
<dbReference type="AlphaFoldDB" id="A0A1X7K2H1"/>
<accession>A0A1X7K2H1</accession>
<organism evidence="1 2">
    <name type="scientific">Sphingobacterium psychroaquaticum</name>
    <dbReference type="NCBI Taxonomy" id="561061"/>
    <lineage>
        <taxon>Bacteria</taxon>
        <taxon>Pseudomonadati</taxon>
        <taxon>Bacteroidota</taxon>
        <taxon>Sphingobacteriia</taxon>
        <taxon>Sphingobacteriales</taxon>
        <taxon>Sphingobacteriaceae</taxon>
        <taxon>Sphingobacterium</taxon>
    </lineage>
</organism>
<dbReference type="Gene3D" id="2.60.40.3620">
    <property type="match status" value="2"/>
</dbReference>
<dbReference type="Proteomes" id="UP000192980">
    <property type="component" value="Unassembled WGS sequence"/>
</dbReference>
<evidence type="ECO:0000313" key="2">
    <source>
        <dbReference type="Proteomes" id="UP000192980"/>
    </source>
</evidence>
<dbReference type="CDD" id="cd12956">
    <property type="entry name" value="CBM_SusE-F_like"/>
    <property type="match status" value="1"/>
</dbReference>
<gene>
    <name evidence="1" type="ORF">SAMN05660862_2372</name>
</gene>
<dbReference type="EMBL" id="FXAU01000004">
    <property type="protein sequence ID" value="SMG34493.1"/>
    <property type="molecule type" value="Genomic_DNA"/>
</dbReference>
<evidence type="ECO:0000313" key="1">
    <source>
        <dbReference type="EMBL" id="SMG34493.1"/>
    </source>
</evidence>
<reference evidence="1 2" key="1">
    <citation type="submission" date="2017-04" db="EMBL/GenBank/DDBJ databases">
        <authorList>
            <person name="Afonso C.L."/>
            <person name="Miller P.J."/>
            <person name="Scott M.A."/>
            <person name="Spackman E."/>
            <person name="Goraichik I."/>
            <person name="Dimitrov K.M."/>
            <person name="Suarez D.L."/>
            <person name="Swayne D.E."/>
        </authorList>
    </citation>
    <scope>NUCLEOTIDE SEQUENCE [LARGE SCALE GENOMIC DNA]</scope>
    <source>
        <strain evidence="1 2">DSM 22418</strain>
    </source>
</reference>
<dbReference type="STRING" id="561061.SAMN05660862_2372"/>
<proteinExistence type="predicted"/>
<sequence>MAVLIGGFFTGCKKVEHGIDDAIVSINETTAATIQVGKALKVGFIANNISSFEFSIVKGSEVLLSETVAIEKGAHIVSKSFDIPLDESWVGEASLMVRYAAAGGTIEKTKPIVFSESNPVMYVVGGAIGAGWEPTLSVPMALYDEESKTKFETYEYVTVAGDGFKFLPTNVNWDNAYGKGATDGTLLQDEKAGNITVLKDGFYRLRMDAEALTYELLPLTWGIVGSATAGGWDKDTEMSFAGAKGTYTWKLTTDLVVGELKFRANNDWGMNLGGTSSALVLDGDNLKIYAAGTYDIELHLKPGAFTATLTKK</sequence>